<dbReference type="GO" id="GO:0003700">
    <property type="term" value="F:DNA-binding transcription factor activity"/>
    <property type="evidence" value="ECO:0007669"/>
    <property type="project" value="InterPro"/>
</dbReference>
<accession>A0A7Y6QAN4</accession>
<dbReference type="AlphaFoldDB" id="A0A7Y6QAN4"/>
<keyword evidence="4" id="KW-0804">Transcription</keyword>
<dbReference type="InterPro" id="IPR058163">
    <property type="entry name" value="LysR-type_TF_proteobact-type"/>
</dbReference>
<evidence type="ECO:0000259" key="5">
    <source>
        <dbReference type="PROSITE" id="PS50931"/>
    </source>
</evidence>
<comment type="caution">
    <text evidence="6">The sequence shown here is derived from an EMBL/GenBank/DDBJ whole genome shotgun (WGS) entry which is preliminary data.</text>
</comment>
<name>A0A7Y6QAN4_9HYPH</name>
<dbReference type="PRINTS" id="PR00039">
    <property type="entry name" value="HTHLYSR"/>
</dbReference>
<evidence type="ECO:0000313" key="7">
    <source>
        <dbReference type="Proteomes" id="UP000520198"/>
    </source>
</evidence>
<evidence type="ECO:0000313" key="6">
    <source>
        <dbReference type="EMBL" id="NVD41890.1"/>
    </source>
</evidence>
<keyword evidence="7" id="KW-1185">Reference proteome</keyword>
<evidence type="ECO:0000256" key="4">
    <source>
        <dbReference type="ARBA" id="ARBA00023163"/>
    </source>
</evidence>
<dbReference type="SUPFAM" id="SSF53850">
    <property type="entry name" value="Periplasmic binding protein-like II"/>
    <property type="match status" value="1"/>
</dbReference>
<dbReference type="Pfam" id="PF00126">
    <property type="entry name" value="HTH_1"/>
    <property type="match status" value="1"/>
</dbReference>
<dbReference type="PANTHER" id="PTHR30537">
    <property type="entry name" value="HTH-TYPE TRANSCRIPTIONAL REGULATOR"/>
    <property type="match status" value="1"/>
</dbReference>
<dbReference type="GO" id="GO:0006351">
    <property type="term" value="P:DNA-templated transcription"/>
    <property type="evidence" value="ECO:0007669"/>
    <property type="project" value="TreeGrafter"/>
</dbReference>
<dbReference type="Gene3D" id="3.40.190.290">
    <property type="match status" value="1"/>
</dbReference>
<gene>
    <name evidence="6" type="ORF">HT585_23760</name>
</gene>
<dbReference type="GO" id="GO:0043565">
    <property type="term" value="F:sequence-specific DNA binding"/>
    <property type="evidence" value="ECO:0007669"/>
    <property type="project" value="TreeGrafter"/>
</dbReference>
<dbReference type="Gene3D" id="1.10.10.10">
    <property type="entry name" value="Winged helix-like DNA-binding domain superfamily/Winged helix DNA-binding domain"/>
    <property type="match status" value="1"/>
</dbReference>
<evidence type="ECO:0000256" key="2">
    <source>
        <dbReference type="ARBA" id="ARBA00023015"/>
    </source>
</evidence>
<dbReference type="SUPFAM" id="SSF46785">
    <property type="entry name" value="Winged helix' DNA-binding domain"/>
    <property type="match status" value="1"/>
</dbReference>
<keyword evidence="3" id="KW-0238">DNA-binding</keyword>
<protein>
    <submittedName>
        <fullName evidence="6">LysR family transcriptional regulator</fullName>
    </submittedName>
</protein>
<evidence type="ECO:0000256" key="1">
    <source>
        <dbReference type="ARBA" id="ARBA00009437"/>
    </source>
</evidence>
<keyword evidence="2" id="KW-0805">Transcription regulation</keyword>
<dbReference type="InterPro" id="IPR000847">
    <property type="entry name" value="LysR_HTH_N"/>
</dbReference>
<comment type="similarity">
    <text evidence="1">Belongs to the LysR transcriptional regulatory family.</text>
</comment>
<dbReference type="RefSeq" id="WP_176355439.1">
    <property type="nucleotide sequence ID" value="NZ_JABWDU010000007.1"/>
</dbReference>
<dbReference type="InterPro" id="IPR036390">
    <property type="entry name" value="WH_DNA-bd_sf"/>
</dbReference>
<reference evidence="6 7" key="1">
    <citation type="submission" date="2020-06" db="EMBL/GenBank/DDBJ databases">
        <authorList>
            <person name="Grouzdev D.S."/>
        </authorList>
    </citation>
    <scope>NUCLEOTIDE SEQUENCE [LARGE SCALE GENOMIC DNA]</scope>
    <source>
        <strain evidence="6 7">HO-A22</strain>
    </source>
</reference>
<dbReference type="Pfam" id="PF03466">
    <property type="entry name" value="LysR_substrate"/>
    <property type="match status" value="1"/>
</dbReference>
<sequence>MEWSDIRLFLAIAREGTLGAAARKLGLTQPTMGRRLKTLEAAVGHSLFQRTPDGFVLTDEGTVVMGHAERMEEEALALQRQLAGTENTLSGTLRISCSDWFGIHILAPILADFRRVHPHVIVEVLTDSRLLNLARREADLVFRIKPFMEPEVISRKLLHIPYGLYVAKGSDDPSPGTGAGFSLIIMDEAYGIMPDVGWLKNQFPNAKVSMRSNNRDVQARLCAGGAGIAVLPRPLGDSMEGLKRVEVSEPPPGRDTWLGYHHDLRRLPRLRALTQFVGDRAQVIQRQYR</sequence>
<dbReference type="PANTHER" id="PTHR30537:SF3">
    <property type="entry name" value="TRANSCRIPTIONAL REGULATORY PROTEIN"/>
    <property type="match status" value="1"/>
</dbReference>
<dbReference type="InterPro" id="IPR036388">
    <property type="entry name" value="WH-like_DNA-bd_sf"/>
</dbReference>
<organism evidence="6 7">
    <name type="scientific">Ensifer oleiphilus</name>
    <dbReference type="NCBI Taxonomy" id="2742698"/>
    <lineage>
        <taxon>Bacteria</taxon>
        <taxon>Pseudomonadati</taxon>
        <taxon>Pseudomonadota</taxon>
        <taxon>Alphaproteobacteria</taxon>
        <taxon>Hyphomicrobiales</taxon>
        <taxon>Rhizobiaceae</taxon>
        <taxon>Sinorhizobium/Ensifer group</taxon>
        <taxon>Ensifer</taxon>
    </lineage>
</organism>
<feature type="domain" description="HTH lysR-type" evidence="5">
    <location>
        <begin position="1"/>
        <end position="58"/>
    </location>
</feature>
<dbReference type="EMBL" id="JABWDU010000007">
    <property type="protein sequence ID" value="NVD41890.1"/>
    <property type="molecule type" value="Genomic_DNA"/>
</dbReference>
<dbReference type="Proteomes" id="UP000520198">
    <property type="component" value="Unassembled WGS sequence"/>
</dbReference>
<proteinExistence type="inferred from homology"/>
<dbReference type="PROSITE" id="PS50931">
    <property type="entry name" value="HTH_LYSR"/>
    <property type="match status" value="1"/>
</dbReference>
<dbReference type="InterPro" id="IPR005119">
    <property type="entry name" value="LysR_subst-bd"/>
</dbReference>
<evidence type="ECO:0000256" key="3">
    <source>
        <dbReference type="ARBA" id="ARBA00023125"/>
    </source>
</evidence>
<dbReference type="CDD" id="cd05466">
    <property type="entry name" value="PBP2_LTTR_substrate"/>
    <property type="match status" value="1"/>
</dbReference>